<name>A0A058Z3I8_FONAL</name>
<reference evidence="9" key="1">
    <citation type="submission" date="2013-04" db="EMBL/GenBank/DDBJ databases">
        <title>The Genome Sequence of Fonticula alba ATCC 38817.</title>
        <authorList>
            <consortium name="The Broad Institute Genomics Platform"/>
            <person name="Russ C."/>
            <person name="Cuomo C."/>
            <person name="Burger G."/>
            <person name="Gray M.W."/>
            <person name="Holland P.W.H."/>
            <person name="King N."/>
            <person name="Lang F.B.F."/>
            <person name="Roger A.J."/>
            <person name="Ruiz-Trillo I."/>
            <person name="Brown M."/>
            <person name="Walker B."/>
            <person name="Young S."/>
            <person name="Zeng Q."/>
            <person name="Gargeya S."/>
            <person name="Fitzgerald M."/>
            <person name="Haas B."/>
            <person name="Abouelleil A."/>
            <person name="Allen A.W."/>
            <person name="Alvarado L."/>
            <person name="Arachchi H.M."/>
            <person name="Berlin A.M."/>
            <person name="Chapman S.B."/>
            <person name="Gainer-Dewar J."/>
            <person name="Goldberg J."/>
            <person name="Griggs A."/>
            <person name="Gujja S."/>
            <person name="Hansen M."/>
            <person name="Howarth C."/>
            <person name="Imamovic A."/>
            <person name="Ireland A."/>
            <person name="Larimer J."/>
            <person name="McCowan C."/>
            <person name="Murphy C."/>
            <person name="Pearson M."/>
            <person name="Poon T.W."/>
            <person name="Priest M."/>
            <person name="Roberts A."/>
            <person name="Saif S."/>
            <person name="Shea T."/>
            <person name="Sisk P."/>
            <person name="Sykes S."/>
            <person name="Wortman J."/>
            <person name="Nusbaum C."/>
            <person name="Birren B."/>
        </authorList>
    </citation>
    <scope>NUCLEOTIDE SEQUENCE [LARGE SCALE GENOMIC DNA]</scope>
    <source>
        <strain evidence="9">ATCC 38817</strain>
    </source>
</reference>
<evidence type="ECO:0000313" key="9">
    <source>
        <dbReference type="EMBL" id="KCV68859.1"/>
    </source>
</evidence>
<keyword evidence="6" id="KW-1015">Disulfide bond</keyword>
<dbReference type="InterPro" id="IPR008947">
    <property type="entry name" value="PLipase_C/P1_nuclease_dom_sf"/>
</dbReference>
<comment type="similarity">
    <text evidence="1">Belongs to the nuclease type I family.</text>
</comment>
<dbReference type="eggNOG" id="ENOG502QRXU">
    <property type="taxonomic scope" value="Eukaryota"/>
</dbReference>
<dbReference type="Pfam" id="PF02265">
    <property type="entry name" value="S1-P1_nuclease"/>
    <property type="match status" value="1"/>
</dbReference>
<keyword evidence="3" id="KW-0479">Metal-binding</keyword>
<dbReference type="OrthoDB" id="441446at2759"/>
<dbReference type="SUPFAM" id="SSF48537">
    <property type="entry name" value="Phospholipase C/P1 nuclease"/>
    <property type="match status" value="1"/>
</dbReference>
<keyword evidence="7" id="KW-0325">Glycoprotein</keyword>
<organism evidence="9">
    <name type="scientific">Fonticula alba</name>
    <name type="common">Slime mold</name>
    <dbReference type="NCBI Taxonomy" id="691883"/>
    <lineage>
        <taxon>Eukaryota</taxon>
        <taxon>Rotosphaerida</taxon>
        <taxon>Fonticulaceae</taxon>
        <taxon>Fonticula</taxon>
    </lineage>
</organism>
<evidence type="ECO:0000256" key="5">
    <source>
        <dbReference type="ARBA" id="ARBA00022801"/>
    </source>
</evidence>
<dbReference type="STRING" id="691883.A0A058Z3I8"/>
<dbReference type="InterPro" id="IPR003154">
    <property type="entry name" value="S1/P1nuclease"/>
</dbReference>
<proteinExistence type="inferred from homology"/>
<evidence type="ECO:0000256" key="4">
    <source>
        <dbReference type="ARBA" id="ARBA00022759"/>
    </source>
</evidence>
<dbReference type="PANTHER" id="PTHR33146">
    <property type="entry name" value="ENDONUCLEASE 4"/>
    <property type="match status" value="1"/>
</dbReference>
<dbReference type="Gene3D" id="1.10.575.10">
    <property type="entry name" value="P1 Nuclease"/>
    <property type="match status" value="1"/>
</dbReference>
<evidence type="ECO:0000256" key="2">
    <source>
        <dbReference type="ARBA" id="ARBA00022722"/>
    </source>
</evidence>
<dbReference type="EMBL" id="KB932207">
    <property type="protein sequence ID" value="KCV68859.1"/>
    <property type="molecule type" value="Genomic_DNA"/>
</dbReference>
<sequence length="309" mass="34722">MFGNSMKVLFALLASCLLFAAPILAESKFPTGRRHHFSEDRLWGFDGHEISAWIATFNLTAAATQAVETLVGPGGLPSIATWADNIKGDSKYKWASELHYVTTLDNPPTSCSFQMSRDCPRKNCVVGAVYNYTEQLTEDYNGSTKTRQEALKFLTHFVQDLHNPMHVYGKDRGGNDFPVYWYSTKTNMHSIWDSRILVRHMDDIGGDAESYLSLALHRIETEWSHEIANWLYCPRRDGSGVPLLVPTACPEFWASQANSAHCDLPDVWGGVKPNDKLGDDYYFDNRDTVMRGIAMAGLRLAAILNEIFV</sequence>
<dbReference type="GeneID" id="20529002"/>
<feature type="chain" id="PRO_5001566214" evidence="8">
    <location>
        <begin position="26"/>
        <end position="309"/>
    </location>
</feature>
<gene>
    <name evidence="9" type="ORF">H696_04277</name>
</gene>
<dbReference type="GO" id="GO:0004519">
    <property type="term" value="F:endonuclease activity"/>
    <property type="evidence" value="ECO:0007669"/>
    <property type="project" value="UniProtKB-KW"/>
</dbReference>
<dbReference type="Proteomes" id="UP000030693">
    <property type="component" value="Unassembled WGS sequence"/>
</dbReference>
<dbReference type="GO" id="GO:0046872">
    <property type="term" value="F:metal ion binding"/>
    <property type="evidence" value="ECO:0007669"/>
    <property type="project" value="UniProtKB-KW"/>
</dbReference>
<keyword evidence="5" id="KW-0378">Hydrolase</keyword>
<evidence type="ECO:0000256" key="3">
    <source>
        <dbReference type="ARBA" id="ARBA00022723"/>
    </source>
</evidence>
<evidence type="ECO:0000256" key="1">
    <source>
        <dbReference type="ARBA" id="ARBA00009547"/>
    </source>
</evidence>
<feature type="signal peptide" evidence="8">
    <location>
        <begin position="1"/>
        <end position="25"/>
    </location>
</feature>
<dbReference type="RefSeq" id="XP_009496430.1">
    <property type="nucleotide sequence ID" value="XM_009498155.1"/>
</dbReference>
<keyword evidence="10" id="KW-1185">Reference proteome</keyword>
<dbReference type="GO" id="GO:0016788">
    <property type="term" value="F:hydrolase activity, acting on ester bonds"/>
    <property type="evidence" value="ECO:0007669"/>
    <property type="project" value="InterPro"/>
</dbReference>
<dbReference type="OMA" id="QNITGEW"/>
<evidence type="ECO:0000256" key="6">
    <source>
        <dbReference type="ARBA" id="ARBA00023157"/>
    </source>
</evidence>
<dbReference type="GO" id="GO:0006308">
    <property type="term" value="P:DNA catabolic process"/>
    <property type="evidence" value="ECO:0007669"/>
    <property type="project" value="InterPro"/>
</dbReference>
<keyword evidence="2" id="KW-0540">Nuclease</keyword>
<dbReference type="CDD" id="cd11010">
    <property type="entry name" value="S1-P1_nuclease"/>
    <property type="match status" value="1"/>
</dbReference>
<dbReference type="PANTHER" id="PTHR33146:SF26">
    <property type="entry name" value="ENDONUCLEASE 4"/>
    <property type="match status" value="1"/>
</dbReference>
<keyword evidence="8" id="KW-0732">Signal</keyword>
<evidence type="ECO:0000256" key="8">
    <source>
        <dbReference type="SAM" id="SignalP"/>
    </source>
</evidence>
<accession>A0A058Z3I8</accession>
<keyword evidence="4" id="KW-0255">Endonuclease</keyword>
<evidence type="ECO:0000256" key="7">
    <source>
        <dbReference type="ARBA" id="ARBA00023180"/>
    </source>
</evidence>
<dbReference type="GO" id="GO:0003676">
    <property type="term" value="F:nucleic acid binding"/>
    <property type="evidence" value="ECO:0007669"/>
    <property type="project" value="InterPro"/>
</dbReference>
<evidence type="ECO:0000313" key="10">
    <source>
        <dbReference type="Proteomes" id="UP000030693"/>
    </source>
</evidence>
<protein>
    <submittedName>
        <fullName evidence="9">Uncharacterized protein</fullName>
    </submittedName>
</protein>
<dbReference type="AlphaFoldDB" id="A0A058Z3I8"/>